<keyword evidence="7 10" id="KW-0119">Carbohydrate metabolism</keyword>
<dbReference type="InterPro" id="IPR017853">
    <property type="entry name" value="GH"/>
</dbReference>
<dbReference type="AlphaFoldDB" id="A0AAW9QZ85"/>
<dbReference type="GO" id="GO:0004134">
    <property type="term" value="F:4-alpha-glucanotransferase activity"/>
    <property type="evidence" value="ECO:0007669"/>
    <property type="project" value="UniProtKB-EC"/>
</dbReference>
<dbReference type="Gene3D" id="3.20.20.80">
    <property type="entry name" value="Glycosidases"/>
    <property type="match status" value="1"/>
</dbReference>
<dbReference type="NCBIfam" id="TIGR00217">
    <property type="entry name" value="malQ"/>
    <property type="match status" value="1"/>
</dbReference>
<keyword evidence="5 10" id="KW-0328">Glycosyltransferase</keyword>
<evidence type="ECO:0000256" key="5">
    <source>
        <dbReference type="ARBA" id="ARBA00022676"/>
    </source>
</evidence>
<evidence type="ECO:0000256" key="9">
    <source>
        <dbReference type="ARBA" id="ARBA00031501"/>
    </source>
</evidence>
<evidence type="ECO:0000256" key="10">
    <source>
        <dbReference type="RuleBase" id="RU361207"/>
    </source>
</evidence>
<accession>A0AAW9QZ85</accession>
<evidence type="ECO:0000256" key="3">
    <source>
        <dbReference type="ARBA" id="ARBA00012560"/>
    </source>
</evidence>
<proteinExistence type="inferred from homology"/>
<comment type="similarity">
    <text evidence="2 10">Belongs to the disproportionating enzyme family.</text>
</comment>
<dbReference type="Pfam" id="PF02446">
    <property type="entry name" value="Glyco_hydro_77"/>
    <property type="match status" value="1"/>
</dbReference>
<evidence type="ECO:0000256" key="1">
    <source>
        <dbReference type="ARBA" id="ARBA00000439"/>
    </source>
</evidence>
<reference evidence="11 12" key="1">
    <citation type="submission" date="2024-01" db="EMBL/GenBank/DDBJ databases">
        <title>Genomic insights into the taxonomy and metabolism of the cyanobacterium Pannus brasiliensis CCIBt3594.</title>
        <authorList>
            <person name="Machado M."/>
            <person name="Botero N.B."/>
            <person name="Andreote A.P.D."/>
            <person name="Feitosa A.M.T."/>
            <person name="Popin R."/>
            <person name="Sivonen K."/>
            <person name="Fiore M.F."/>
        </authorList>
    </citation>
    <scope>NUCLEOTIDE SEQUENCE [LARGE SCALE GENOMIC DNA]</scope>
    <source>
        <strain evidence="11 12">CCIBt3594</strain>
    </source>
</reference>
<name>A0AAW9QZ85_9CHRO</name>
<dbReference type="RefSeq" id="WP_332866480.1">
    <property type="nucleotide sequence ID" value="NZ_JBAFSM010000038.1"/>
</dbReference>
<organism evidence="11 12">
    <name type="scientific">Pannus brasiliensis CCIBt3594</name>
    <dbReference type="NCBI Taxonomy" id="1427578"/>
    <lineage>
        <taxon>Bacteria</taxon>
        <taxon>Bacillati</taxon>
        <taxon>Cyanobacteriota</taxon>
        <taxon>Cyanophyceae</taxon>
        <taxon>Oscillatoriophycideae</taxon>
        <taxon>Chroococcales</taxon>
        <taxon>Microcystaceae</taxon>
        <taxon>Pannus</taxon>
    </lineage>
</organism>
<evidence type="ECO:0000256" key="7">
    <source>
        <dbReference type="ARBA" id="ARBA00023277"/>
    </source>
</evidence>
<evidence type="ECO:0000256" key="6">
    <source>
        <dbReference type="ARBA" id="ARBA00022679"/>
    </source>
</evidence>
<protein>
    <recommendedName>
        <fullName evidence="4 10">4-alpha-glucanotransferase</fullName>
        <ecNumber evidence="3 10">2.4.1.25</ecNumber>
    </recommendedName>
    <alternativeName>
        <fullName evidence="8 10">Amylomaltase</fullName>
    </alternativeName>
    <alternativeName>
        <fullName evidence="9 10">Disproportionating enzyme</fullName>
    </alternativeName>
</protein>
<evidence type="ECO:0000313" key="12">
    <source>
        <dbReference type="Proteomes" id="UP001328733"/>
    </source>
</evidence>
<dbReference type="PANTHER" id="PTHR32438:SF5">
    <property type="entry name" value="4-ALPHA-GLUCANOTRANSFERASE DPE1, CHLOROPLASTIC_AMYLOPLASTIC"/>
    <property type="match status" value="1"/>
</dbReference>
<dbReference type="NCBIfam" id="NF011079">
    <property type="entry name" value="PRK14508.1-2"/>
    <property type="match status" value="1"/>
</dbReference>
<dbReference type="Proteomes" id="UP001328733">
    <property type="component" value="Unassembled WGS sequence"/>
</dbReference>
<comment type="catalytic activity">
    <reaction evidence="1 10">
        <text>Transfers a segment of a (1-&gt;4)-alpha-D-glucan to a new position in an acceptor, which may be glucose or a (1-&gt;4)-alpha-D-glucan.</text>
        <dbReference type="EC" id="2.4.1.25"/>
    </reaction>
</comment>
<dbReference type="EC" id="2.4.1.25" evidence="3 10"/>
<dbReference type="SUPFAM" id="SSF51445">
    <property type="entry name" value="(Trans)glycosidases"/>
    <property type="match status" value="1"/>
</dbReference>
<keyword evidence="6 10" id="KW-0808">Transferase</keyword>
<dbReference type="EMBL" id="JBAFSM010000038">
    <property type="protein sequence ID" value="MEG3438996.1"/>
    <property type="molecule type" value="Genomic_DNA"/>
</dbReference>
<evidence type="ECO:0000313" key="11">
    <source>
        <dbReference type="EMBL" id="MEG3438996.1"/>
    </source>
</evidence>
<keyword evidence="12" id="KW-1185">Reference proteome</keyword>
<gene>
    <name evidence="11" type="primary">malQ</name>
    <name evidence="11" type="ORF">V0288_17860</name>
</gene>
<comment type="caution">
    <text evidence="11">The sequence shown here is derived from an EMBL/GenBank/DDBJ whole genome shotgun (WGS) entry which is preliminary data.</text>
</comment>
<sequence length="500" mass="57241">MPFPRSSGILLHPTSFPGRYGIGDLGTEAYRFVDFLARGAQRLWQILPLGPTGYGNSPYMSFSAIAGNHLLISPDILLEKGLLEPSDLEDIPEFPVDRVDFDKAIAWKVSLLRKAASNFVKINDTILYRQFEGFCRGNADWLEDYALFMALSNAHEGKPWTDWPENIRERHWGALDYPREQLRDEIFFHKFVQFEFFEQWLALKRYANALNIQIVGDIPIYVAGNSADVWANPRVFRLDPHSGNPIEVAGVPPDYFSETGQLWGNPLYDWDYLKSTGFDWWVRRVKGVLSLVDIIRIDHFRGLEAYWSVPFGESTAMNGRWIKAPGYDLFNAIRDRLGKLPIIAEDLGDIDEAVLNLRDHYGFPGMKILHFAFGSDAGNPYLPFNVDRNSVIYTGTHDNNTTVGWFHDNANEHERARLYQYIGCRSDRGVAWDLIQLAYSSVANQAIVPLQDVFGLGSEARMNTPSVAEGNWAWRYRGEALQDEYGDRLRDLVYFFGRNR</sequence>
<evidence type="ECO:0000256" key="4">
    <source>
        <dbReference type="ARBA" id="ARBA00020295"/>
    </source>
</evidence>
<evidence type="ECO:0000256" key="2">
    <source>
        <dbReference type="ARBA" id="ARBA00005684"/>
    </source>
</evidence>
<dbReference type="PANTHER" id="PTHR32438">
    <property type="entry name" value="4-ALPHA-GLUCANOTRANSFERASE DPE1, CHLOROPLASTIC/AMYLOPLASTIC"/>
    <property type="match status" value="1"/>
</dbReference>
<dbReference type="NCBIfam" id="NF011080">
    <property type="entry name" value="PRK14508.1-3"/>
    <property type="match status" value="1"/>
</dbReference>
<dbReference type="GO" id="GO:0005975">
    <property type="term" value="P:carbohydrate metabolic process"/>
    <property type="evidence" value="ECO:0007669"/>
    <property type="project" value="InterPro"/>
</dbReference>
<dbReference type="InterPro" id="IPR003385">
    <property type="entry name" value="Glyco_hydro_77"/>
</dbReference>
<evidence type="ECO:0000256" key="8">
    <source>
        <dbReference type="ARBA" id="ARBA00031423"/>
    </source>
</evidence>